<organism evidence="2 3">
    <name type="scientific">Sphaceloma murrayae</name>
    <dbReference type="NCBI Taxonomy" id="2082308"/>
    <lineage>
        <taxon>Eukaryota</taxon>
        <taxon>Fungi</taxon>
        <taxon>Dikarya</taxon>
        <taxon>Ascomycota</taxon>
        <taxon>Pezizomycotina</taxon>
        <taxon>Dothideomycetes</taxon>
        <taxon>Dothideomycetidae</taxon>
        <taxon>Myriangiales</taxon>
        <taxon>Elsinoaceae</taxon>
        <taxon>Sphaceloma</taxon>
    </lineage>
</organism>
<gene>
    <name evidence="2" type="ORF">CAC42_2282</name>
</gene>
<dbReference type="AlphaFoldDB" id="A0A2K1QJL6"/>
<comment type="caution">
    <text evidence="2">The sequence shown here is derived from an EMBL/GenBank/DDBJ whole genome shotgun (WGS) entry which is preliminary data.</text>
</comment>
<dbReference type="Proteomes" id="UP000243797">
    <property type="component" value="Unassembled WGS sequence"/>
</dbReference>
<accession>A0A2K1QJL6</accession>
<evidence type="ECO:0000313" key="3">
    <source>
        <dbReference type="Proteomes" id="UP000243797"/>
    </source>
</evidence>
<evidence type="ECO:0000256" key="1">
    <source>
        <dbReference type="SAM" id="MobiDB-lite"/>
    </source>
</evidence>
<proteinExistence type="predicted"/>
<feature type="region of interest" description="Disordered" evidence="1">
    <location>
        <begin position="63"/>
        <end position="125"/>
    </location>
</feature>
<dbReference type="EMBL" id="NKHZ01000081">
    <property type="protein sequence ID" value="PNS15053.1"/>
    <property type="molecule type" value="Genomic_DNA"/>
</dbReference>
<evidence type="ECO:0000313" key="2">
    <source>
        <dbReference type="EMBL" id="PNS15053.1"/>
    </source>
</evidence>
<protein>
    <submittedName>
        <fullName evidence="2">Uncharacterized protein</fullName>
    </submittedName>
</protein>
<name>A0A2K1QJL6_9PEZI</name>
<feature type="compositionally biased region" description="Acidic residues" evidence="1">
    <location>
        <begin position="86"/>
        <end position="101"/>
    </location>
</feature>
<keyword evidence="3" id="KW-1185">Reference proteome</keyword>
<dbReference type="InParanoid" id="A0A2K1QJL6"/>
<reference evidence="2 3" key="1">
    <citation type="submission" date="2017-06" db="EMBL/GenBank/DDBJ databases">
        <title>Draft genome sequence of a variant of Elsinoe murrayae.</title>
        <authorList>
            <person name="Cheng Q."/>
        </authorList>
    </citation>
    <scope>NUCLEOTIDE SEQUENCE [LARGE SCALE GENOMIC DNA]</scope>
    <source>
        <strain evidence="2 3">CQ-2017a</strain>
    </source>
</reference>
<sequence length="139" mass="15474">MHLWNRGIYWTTWGVGHSDLDNTGHRALAVLEALVEVLWLDVFRPGKVQQRLSRAHGNVDAIKTREGIGPDGETSQHGLVGRGAADEEIGVNDGETSDDGEMGTNLANGVEERDVSDLEREEDGSQDEIRLMLIENWRR</sequence>